<accession>A0ABP1Q1T8</accession>
<proteinExistence type="predicted"/>
<name>A0ABP1Q1T8_9HEXA</name>
<evidence type="ECO:0000256" key="1">
    <source>
        <dbReference type="SAM" id="MobiDB-lite"/>
    </source>
</evidence>
<dbReference type="Proteomes" id="UP001642540">
    <property type="component" value="Unassembled WGS sequence"/>
</dbReference>
<sequence>MNPSNSQPGSNMGLHQDVPTGHVPQDRRQTELMGSQQLQRIEGGQSAPSVSHNHGTSYNFYFVNSGNYDLNFSGNELPTPVQQQQTPPPPYQGVGQLEMFGRNVFPAPRTDSSSLMVNTGSSSSAYSSYHPRPFPPSYFQQECSHPLHQQLTQGQTPLAMQQPGTSHYPSHFGGNRGPVRPIPVLDPVFSGRGAPNSSFDASRTLSQSSLDDGSLYGDETDPGNASQYSQYSAGGMYGTCCTHGFRK</sequence>
<comment type="caution">
    <text evidence="2">The sequence shown here is derived from an EMBL/GenBank/DDBJ whole genome shotgun (WGS) entry which is preliminary data.</text>
</comment>
<feature type="compositionally biased region" description="Polar residues" evidence="1">
    <location>
        <begin position="195"/>
        <end position="211"/>
    </location>
</feature>
<protein>
    <submittedName>
        <fullName evidence="2">Uncharacterized protein</fullName>
    </submittedName>
</protein>
<feature type="region of interest" description="Disordered" evidence="1">
    <location>
        <begin position="1"/>
        <end position="52"/>
    </location>
</feature>
<feature type="compositionally biased region" description="Polar residues" evidence="1">
    <location>
        <begin position="1"/>
        <end position="10"/>
    </location>
</feature>
<evidence type="ECO:0000313" key="2">
    <source>
        <dbReference type="EMBL" id="CAL8081709.1"/>
    </source>
</evidence>
<keyword evidence="3" id="KW-1185">Reference proteome</keyword>
<feature type="region of interest" description="Disordered" evidence="1">
    <location>
        <begin position="157"/>
        <end position="229"/>
    </location>
</feature>
<dbReference type="EMBL" id="CAXLJM020000015">
    <property type="protein sequence ID" value="CAL8081709.1"/>
    <property type="molecule type" value="Genomic_DNA"/>
</dbReference>
<evidence type="ECO:0000313" key="3">
    <source>
        <dbReference type="Proteomes" id="UP001642540"/>
    </source>
</evidence>
<gene>
    <name evidence="2" type="ORF">ODALV1_LOCUS4998</name>
</gene>
<feature type="compositionally biased region" description="Polar residues" evidence="1">
    <location>
        <begin position="157"/>
        <end position="168"/>
    </location>
</feature>
<reference evidence="2 3" key="1">
    <citation type="submission" date="2024-08" db="EMBL/GenBank/DDBJ databases">
        <authorList>
            <person name="Cucini C."/>
            <person name="Frati F."/>
        </authorList>
    </citation>
    <scope>NUCLEOTIDE SEQUENCE [LARGE SCALE GENOMIC DNA]</scope>
</reference>
<organism evidence="2 3">
    <name type="scientific">Orchesella dallaii</name>
    <dbReference type="NCBI Taxonomy" id="48710"/>
    <lineage>
        <taxon>Eukaryota</taxon>
        <taxon>Metazoa</taxon>
        <taxon>Ecdysozoa</taxon>
        <taxon>Arthropoda</taxon>
        <taxon>Hexapoda</taxon>
        <taxon>Collembola</taxon>
        <taxon>Entomobryomorpha</taxon>
        <taxon>Entomobryoidea</taxon>
        <taxon>Orchesellidae</taxon>
        <taxon>Orchesellinae</taxon>
        <taxon>Orchesella</taxon>
    </lineage>
</organism>